<dbReference type="CDD" id="cd06558">
    <property type="entry name" value="crotonase-like"/>
    <property type="match status" value="1"/>
</dbReference>
<dbReference type="InterPro" id="IPR014748">
    <property type="entry name" value="Enoyl-CoA_hydra_C"/>
</dbReference>
<dbReference type="AlphaFoldDB" id="A0A196SAN5"/>
<dbReference type="GO" id="GO:0016853">
    <property type="term" value="F:isomerase activity"/>
    <property type="evidence" value="ECO:0007669"/>
    <property type="project" value="UniProtKB-KW"/>
</dbReference>
<reference evidence="2 3" key="1">
    <citation type="submission" date="2016-05" db="EMBL/GenBank/DDBJ databases">
        <title>Nuclear genome of Blastocystis sp. subtype 1 NandII.</title>
        <authorList>
            <person name="Gentekaki E."/>
            <person name="Curtis B."/>
            <person name="Stairs C."/>
            <person name="Eme L."/>
            <person name="Herman E."/>
            <person name="Klimes V."/>
            <person name="Arias M.C."/>
            <person name="Elias M."/>
            <person name="Hilliou F."/>
            <person name="Klute M."/>
            <person name="Malik S.-B."/>
            <person name="Pightling A."/>
            <person name="Rachubinski R."/>
            <person name="Salas D."/>
            <person name="Schlacht A."/>
            <person name="Suga H."/>
            <person name="Archibald J."/>
            <person name="Ball S.G."/>
            <person name="Clark G."/>
            <person name="Dacks J."/>
            <person name="Van Der Giezen M."/>
            <person name="Tsaousis A."/>
            <person name="Roger A."/>
        </authorList>
    </citation>
    <scope>NUCLEOTIDE SEQUENCE [LARGE SCALE GENOMIC DNA]</scope>
    <source>
        <strain evidence="3">ATCC 50177 / NandII</strain>
    </source>
</reference>
<dbReference type="EMBL" id="LXWW01000404">
    <property type="protein sequence ID" value="OAO13396.1"/>
    <property type="molecule type" value="Genomic_DNA"/>
</dbReference>
<comment type="caution">
    <text evidence="2">The sequence shown here is derived from an EMBL/GenBank/DDBJ whole genome shotgun (WGS) entry which is preliminary data.</text>
</comment>
<name>A0A196SAN5_BLAHN</name>
<gene>
    <name evidence="2" type="ORF">AV274_4898</name>
</gene>
<dbReference type="PANTHER" id="PTHR42964:SF1">
    <property type="entry name" value="POLYKETIDE BIOSYNTHESIS ENOYL-COA HYDRATASE PKSH-RELATED"/>
    <property type="match status" value="1"/>
</dbReference>
<dbReference type="STRING" id="478820.A0A196SAN5"/>
<comment type="similarity">
    <text evidence="1">Belongs to the enoyl-CoA hydratase/isomerase family.</text>
</comment>
<evidence type="ECO:0000313" key="3">
    <source>
        <dbReference type="Proteomes" id="UP000078348"/>
    </source>
</evidence>
<dbReference type="InterPro" id="IPR051683">
    <property type="entry name" value="Enoyl-CoA_Hydratase/Isomerase"/>
</dbReference>
<proteinExistence type="inferred from homology"/>
<dbReference type="Gene3D" id="1.10.12.10">
    <property type="entry name" value="Lyase 2-enoyl-coa Hydratase, Chain A, domain 2"/>
    <property type="match status" value="1"/>
</dbReference>
<keyword evidence="2" id="KW-0413">Isomerase</keyword>
<dbReference type="OrthoDB" id="410701at2759"/>
<keyword evidence="3" id="KW-1185">Reference proteome</keyword>
<dbReference type="InterPro" id="IPR001753">
    <property type="entry name" value="Enoyl-CoA_hydra/iso"/>
</dbReference>
<evidence type="ECO:0000313" key="2">
    <source>
        <dbReference type="EMBL" id="OAO13396.1"/>
    </source>
</evidence>
<evidence type="ECO:0000256" key="1">
    <source>
        <dbReference type="ARBA" id="ARBA00005254"/>
    </source>
</evidence>
<sequence length="281" mass="31021">MLARFSKSSFPLLKRYLATTPYQHIRLEVDGSHIATLTINRPEKKNAFSGVTIQELSSALYSIDSDSSVRGLIIKGAGDYFCAGADLSWMKDTAKMNHNEIKTDSMKLRTMLSRCDKLRIPTVAFVKGGCIGGGVGLSSTVKNVVALPSTWFLFSEVRLGIIPAVVSPFVLKRIGSAQCKRVMMIPERITAADAYRIGLVDRIVESEEAMVQYEAEWRKLVKAGAPGAVRLVSDLIDAIDGKSESEQGEVSVEMLCERRKSEEGKEGMNCFFQKTKPSWVK</sequence>
<organism evidence="2 3">
    <name type="scientific">Blastocystis sp. subtype 1 (strain ATCC 50177 / NandII)</name>
    <dbReference type="NCBI Taxonomy" id="478820"/>
    <lineage>
        <taxon>Eukaryota</taxon>
        <taxon>Sar</taxon>
        <taxon>Stramenopiles</taxon>
        <taxon>Bigyra</taxon>
        <taxon>Opalozoa</taxon>
        <taxon>Opalinata</taxon>
        <taxon>Blastocystidae</taxon>
        <taxon>Blastocystis</taxon>
    </lineage>
</organism>
<dbReference type="Gene3D" id="3.90.226.10">
    <property type="entry name" value="2-enoyl-CoA Hydratase, Chain A, domain 1"/>
    <property type="match status" value="1"/>
</dbReference>
<dbReference type="PANTHER" id="PTHR42964">
    <property type="entry name" value="ENOYL-COA HYDRATASE"/>
    <property type="match status" value="1"/>
</dbReference>
<protein>
    <submittedName>
        <fullName evidence="2">Enoyl-CoA hydratase/isomerase family protein</fullName>
    </submittedName>
</protein>
<dbReference type="InterPro" id="IPR029045">
    <property type="entry name" value="ClpP/crotonase-like_dom_sf"/>
</dbReference>
<dbReference type="Proteomes" id="UP000078348">
    <property type="component" value="Unassembled WGS sequence"/>
</dbReference>
<dbReference type="Pfam" id="PF00378">
    <property type="entry name" value="ECH_1"/>
    <property type="match status" value="1"/>
</dbReference>
<dbReference type="SUPFAM" id="SSF52096">
    <property type="entry name" value="ClpP/crotonase"/>
    <property type="match status" value="1"/>
</dbReference>
<accession>A0A196SAN5</accession>